<feature type="region of interest" description="Disordered" evidence="1">
    <location>
        <begin position="39"/>
        <end position="62"/>
    </location>
</feature>
<protein>
    <submittedName>
        <fullName evidence="2">Uncharacterized protein</fullName>
    </submittedName>
</protein>
<dbReference type="EnsemblPlants" id="PGSC0003DMT400010755">
    <property type="protein sequence ID" value="PGSC0003DMT400010755"/>
    <property type="gene ID" value="PGSC0003DMG400004201"/>
</dbReference>
<reference evidence="3" key="1">
    <citation type="journal article" date="2011" name="Nature">
        <title>Genome sequence and analysis of the tuber crop potato.</title>
        <authorList>
            <consortium name="The Potato Genome Sequencing Consortium"/>
        </authorList>
    </citation>
    <scope>NUCLEOTIDE SEQUENCE [LARGE SCALE GENOMIC DNA]</scope>
    <source>
        <strain evidence="3">cv. DM1-3 516 R44</strain>
    </source>
</reference>
<feature type="compositionally biased region" description="Basic residues" evidence="1">
    <location>
        <begin position="53"/>
        <end position="62"/>
    </location>
</feature>
<dbReference type="HOGENOM" id="CLU_2908501_0_0_1"/>
<evidence type="ECO:0000313" key="3">
    <source>
        <dbReference type="Proteomes" id="UP000011115"/>
    </source>
</evidence>
<feature type="compositionally biased region" description="Polar residues" evidence="1">
    <location>
        <begin position="1"/>
        <end position="12"/>
    </location>
</feature>
<sequence>MKQKKQTNSIATTKYPKRLEKGQKMGWPLSLAGWAHVASGPNEAGPKSLVPKWAKKIRPNPT</sequence>
<proteinExistence type="predicted"/>
<feature type="region of interest" description="Disordered" evidence="1">
    <location>
        <begin position="1"/>
        <end position="21"/>
    </location>
</feature>
<dbReference type="Gramene" id="PGSC0003DMT400010755">
    <property type="protein sequence ID" value="PGSC0003DMT400010755"/>
    <property type="gene ID" value="PGSC0003DMG400004201"/>
</dbReference>
<dbReference type="InParanoid" id="M0ZYI2"/>
<evidence type="ECO:0000256" key="1">
    <source>
        <dbReference type="SAM" id="MobiDB-lite"/>
    </source>
</evidence>
<keyword evidence="3" id="KW-1185">Reference proteome</keyword>
<accession>M0ZYI2</accession>
<organism evidence="2 3">
    <name type="scientific">Solanum tuberosum</name>
    <name type="common">Potato</name>
    <dbReference type="NCBI Taxonomy" id="4113"/>
    <lineage>
        <taxon>Eukaryota</taxon>
        <taxon>Viridiplantae</taxon>
        <taxon>Streptophyta</taxon>
        <taxon>Embryophyta</taxon>
        <taxon>Tracheophyta</taxon>
        <taxon>Spermatophyta</taxon>
        <taxon>Magnoliopsida</taxon>
        <taxon>eudicotyledons</taxon>
        <taxon>Gunneridae</taxon>
        <taxon>Pentapetalae</taxon>
        <taxon>asterids</taxon>
        <taxon>lamiids</taxon>
        <taxon>Solanales</taxon>
        <taxon>Solanaceae</taxon>
        <taxon>Solanoideae</taxon>
        <taxon>Solaneae</taxon>
        <taxon>Solanum</taxon>
    </lineage>
</organism>
<evidence type="ECO:0000313" key="2">
    <source>
        <dbReference type="EnsemblPlants" id="PGSC0003DMT400010755"/>
    </source>
</evidence>
<dbReference type="PaxDb" id="4113-PGSC0003DMT400010755"/>
<dbReference type="AlphaFoldDB" id="M0ZYI2"/>
<reference evidence="2" key="2">
    <citation type="submission" date="2015-06" db="UniProtKB">
        <authorList>
            <consortium name="EnsemblPlants"/>
        </authorList>
    </citation>
    <scope>IDENTIFICATION</scope>
    <source>
        <strain evidence="2">DM1-3 516 R44</strain>
    </source>
</reference>
<dbReference type="Proteomes" id="UP000011115">
    <property type="component" value="Unassembled WGS sequence"/>
</dbReference>
<name>M0ZYI2_SOLTU</name>